<dbReference type="GO" id="GO:0008818">
    <property type="term" value="F:cobalamin 5'-phosphate synthase activity"/>
    <property type="evidence" value="ECO:0007669"/>
    <property type="project" value="UniProtKB-UniRule"/>
</dbReference>
<dbReference type="EMBL" id="DRMH01000123">
    <property type="protein sequence ID" value="HFC98577.1"/>
    <property type="molecule type" value="Genomic_DNA"/>
</dbReference>
<dbReference type="Proteomes" id="UP000886043">
    <property type="component" value="Unassembled WGS sequence"/>
</dbReference>
<keyword evidence="8 19" id="KW-0169">Cobalamin biosynthesis</keyword>
<evidence type="ECO:0000256" key="7">
    <source>
        <dbReference type="ARBA" id="ARBA00022475"/>
    </source>
</evidence>
<dbReference type="GO" id="GO:0009236">
    <property type="term" value="P:cobalamin biosynthetic process"/>
    <property type="evidence" value="ECO:0007669"/>
    <property type="project" value="UniProtKB-UniRule"/>
</dbReference>
<evidence type="ECO:0000256" key="15">
    <source>
        <dbReference type="ARBA" id="ARBA00032605"/>
    </source>
</evidence>
<evidence type="ECO:0000256" key="11">
    <source>
        <dbReference type="ARBA" id="ARBA00022842"/>
    </source>
</evidence>
<evidence type="ECO:0000256" key="17">
    <source>
        <dbReference type="ARBA" id="ARBA00048623"/>
    </source>
</evidence>
<feature type="transmembrane region" description="Helical" evidence="19">
    <location>
        <begin position="139"/>
        <end position="158"/>
    </location>
</feature>
<evidence type="ECO:0000256" key="12">
    <source>
        <dbReference type="ARBA" id="ARBA00022989"/>
    </source>
</evidence>
<accession>A0A7C3GEX1</accession>
<organism evidence="20">
    <name type="scientific">Thermosulfurimonas dismutans</name>
    <dbReference type="NCBI Taxonomy" id="999894"/>
    <lineage>
        <taxon>Bacteria</taxon>
        <taxon>Pseudomonadati</taxon>
        <taxon>Thermodesulfobacteriota</taxon>
        <taxon>Thermodesulfobacteria</taxon>
        <taxon>Thermodesulfobacteriales</taxon>
        <taxon>Thermodesulfobacteriaceae</taxon>
        <taxon>Thermosulfurimonas</taxon>
    </lineage>
</organism>
<evidence type="ECO:0000256" key="18">
    <source>
        <dbReference type="ARBA" id="ARBA00049504"/>
    </source>
</evidence>
<dbReference type="EC" id="2.7.8.26" evidence="5 19"/>
<dbReference type="UniPathway" id="UPA00148">
    <property type="reaction ID" value="UER00238"/>
</dbReference>
<protein>
    <recommendedName>
        <fullName evidence="6 19">Adenosylcobinamide-GDP ribazoletransferase</fullName>
        <ecNumber evidence="5 19">2.7.8.26</ecNumber>
    </recommendedName>
    <alternativeName>
        <fullName evidence="16 19">Cobalamin synthase</fullName>
    </alternativeName>
    <alternativeName>
        <fullName evidence="15 19">Cobalamin-5'-phosphate synthase</fullName>
    </alternativeName>
</protein>
<keyword evidence="12 19" id="KW-1133">Transmembrane helix</keyword>
<sequence>MSLRTELSALRTAFSFFTRVPVKAPDFRPAEAVTYLPLVGVFLGGINLLLWRFLSPRFGPDITAFLILLTQYFLANYFHFDGMLDTLDALFAGGPREKRLRILKTPEIGALGLLFGVLFLLGEWLALKEALAASLSVVVLVKPLFGRLGLLAGMVLGTPAKKEGLGVLFFSTGAKRRALPVFLLLFFLLFWFFPGESLGVLVFLWALCLYFRRIFGGLTGDLLGALNEMAEFLFLWAVILY</sequence>
<comment type="cofactor">
    <cofactor evidence="1 19">
        <name>Mg(2+)</name>
        <dbReference type="ChEBI" id="CHEBI:18420"/>
    </cofactor>
</comment>
<keyword evidence="7 19" id="KW-1003">Cell membrane</keyword>
<evidence type="ECO:0000256" key="8">
    <source>
        <dbReference type="ARBA" id="ARBA00022573"/>
    </source>
</evidence>
<dbReference type="GO" id="GO:0051073">
    <property type="term" value="F:adenosylcobinamide-GDP ribazoletransferase activity"/>
    <property type="evidence" value="ECO:0007669"/>
    <property type="project" value="UniProtKB-UniRule"/>
</dbReference>
<dbReference type="GO" id="GO:0005886">
    <property type="term" value="C:plasma membrane"/>
    <property type="evidence" value="ECO:0007669"/>
    <property type="project" value="UniProtKB-SubCell"/>
</dbReference>
<evidence type="ECO:0000256" key="16">
    <source>
        <dbReference type="ARBA" id="ARBA00032853"/>
    </source>
</evidence>
<comment type="subcellular location">
    <subcellularLocation>
        <location evidence="2 19">Cell membrane</location>
        <topology evidence="2 19">Multi-pass membrane protein</topology>
    </subcellularLocation>
</comment>
<comment type="catalytic activity">
    <reaction evidence="18 19">
        <text>alpha-ribazole 5'-phosphate + adenosylcob(III)inamide-GDP = adenosylcob(III)alamin 5'-phosphate + GMP + H(+)</text>
        <dbReference type="Rhea" id="RHEA:23560"/>
        <dbReference type="ChEBI" id="CHEBI:15378"/>
        <dbReference type="ChEBI" id="CHEBI:57918"/>
        <dbReference type="ChEBI" id="CHEBI:58115"/>
        <dbReference type="ChEBI" id="CHEBI:60487"/>
        <dbReference type="ChEBI" id="CHEBI:60493"/>
        <dbReference type="EC" id="2.7.8.26"/>
    </reaction>
</comment>
<evidence type="ECO:0000256" key="9">
    <source>
        <dbReference type="ARBA" id="ARBA00022679"/>
    </source>
</evidence>
<dbReference type="PANTHER" id="PTHR34148:SF1">
    <property type="entry name" value="ADENOSYLCOBINAMIDE-GDP RIBAZOLETRANSFERASE"/>
    <property type="match status" value="1"/>
</dbReference>
<reference evidence="20" key="1">
    <citation type="journal article" date="2020" name="mSystems">
        <title>Genome- and Community-Level Interaction Insights into Carbon Utilization and Element Cycling Functions of Hydrothermarchaeota in Hydrothermal Sediment.</title>
        <authorList>
            <person name="Zhou Z."/>
            <person name="Liu Y."/>
            <person name="Xu W."/>
            <person name="Pan J."/>
            <person name="Luo Z.H."/>
            <person name="Li M."/>
        </authorList>
    </citation>
    <scope>NUCLEOTIDE SEQUENCE [LARGE SCALE GENOMIC DNA]</scope>
    <source>
        <strain evidence="20">HyVt-483</strain>
    </source>
</reference>
<comment type="pathway">
    <text evidence="3 19">Cofactor biosynthesis; adenosylcobalamin biosynthesis; adenosylcobalamin from cob(II)yrinate a,c-diamide: step 7/7.</text>
</comment>
<feature type="transmembrane region" description="Helical" evidence="19">
    <location>
        <begin position="108"/>
        <end position="127"/>
    </location>
</feature>
<dbReference type="PANTHER" id="PTHR34148">
    <property type="entry name" value="ADENOSYLCOBINAMIDE-GDP RIBAZOLETRANSFERASE"/>
    <property type="match status" value="1"/>
</dbReference>
<dbReference type="Pfam" id="PF02654">
    <property type="entry name" value="CobS"/>
    <property type="match status" value="1"/>
</dbReference>
<evidence type="ECO:0000256" key="13">
    <source>
        <dbReference type="ARBA" id="ARBA00023136"/>
    </source>
</evidence>
<evidence type="ECO:0000256" key="19">
    <source>
        <dbReference type="HAMAP-Rule" id="MF_00719"/>
    </source>
</evidence>
<evidence type="ECO:0000256" key="4">
    <source>
        <dbReference type="ARBA" id="ARBA00010561"/>
    </source>
</evidence>
<feature type="transmembrane region" description="Helical" evidence="19">
    <location>
        <begin position="178"/>
        <end position="210"/>
    </location>
</feature>
<gene>
    <name evidence="19" type="primary">cobS</name>
    <name evidence="20" type="ORF">ENJ40_09030</name>
</gene>
<dbReference type="HAMAP" id="MF_00719">
    <property type="entry name" value="CobS"/>
    <property type="match status" value="1"/>
</dbReference>
<evidence type="ECO:0000256" key="2">
    <source>
        <dbReference type="ARBA" id="ARBA00004651"/>
    </source>
</evidence>
<evidence type="ECO:0000256" key="6">
    <source>
        <dbReference type="ARBA" id="ARBA00015850"/>
    </source>
</evidence>
<feature type="transmembrane region" description="Helical" evidence="19">
    <location>
        <begin position="62"/>
        <end position="80"/>
    </location>
</feature>
<evidence type="ECO:0000256" key="14">
    <source>
        <dbReference type="ARBA" id="ARBA00025228"/>
    </source>
</evidence>
<evidence type="ECO:0000256" key="1">
    <source>
        <dbReference type="ARBA" id="ARBA00001946"/>
    </source>
</evidence>
<proteinExistence type="inferred from homology"/>
<keyword evidence="9 19" id="KW-0808">Transferase</keyword>
<keyword evidence="13 19" id="KW-0472">Membrane</keyword>
<evidence type="ECO:0000256" key="5">
    <source>
        <dbReference type="ARBA" id="ARBA00013200"/>
    </source>
</evidence>
<name>A0A7C3GEX1_9BACT</name>
<evidence type="ECO:0000313" key="20">
    <source>
        <dbReference type="EMBL" id="HFC98577.1"/>
    </source>
</evidence>
<comment type="caution">
    <text evidence="20">The sequence shown here is derived from an EMBL/GenBank/DDBJ whole genome shotgun (WGS) entry which is preliminary data.</text>
</comment>
<comment type="function">
    <text evidence="14 19">Joins adenosylcobinamide-GDP and alpha-ribazole to generate adenosylcobalamin (Ado-cobalamin). Also synthesizes adenosylcobalamin 5'-phosphate from adenosylcobinamide-GDP and alpha-ribazole 5'-phosphate.</text>
</comment>
<evidence type="ECO:0000256" key="3">
    <source>
        <dbReference type="ARBA" id="ARBA00004663"/>
    </source>
</evidence>
<evidence type="ECO:0000256" key="10">
    <source>
        <dbReference type="ARBA" id="ARBA00022692"/>
    </source>
</evidence>
<dbReference type="InterPro" id="IPR003805">
    <property type="entry name" value="CobS"/>
</dbReference>
<keyword evidence="11 19" id="KW-0460">Magnesium</keyword>
<keyword evidence="10 19" id="KW-0812">Transmembrane</keyword>
<comment type="similarity">
    <text evidence="4 19">Belongs to the CobS family.</text>
</comment>
<comment type="catalytic activity">
    <reaction evidence="17 19">
        <text>alpha-ribazole + adenosylcob(III)inamide-GDP = adenosylcob(III)alamin + GMP + H(+)</text>
        <dbReference type="Rhea" id="RHEA:16049"/>
        <dbReference type="ChEBI" id="CHEBI:10329"/>
        <dbReference type="ChEBI" id="CHEBI:15378"/>
        <dbReference type="ChEBI" id="CHEBI:18408"/>
        <dbReference type="ChEBI" id="CHEBI:58115"/>
        <dbReference type="ChEBI" id="CHEBI:60487"/>
        <dbReference type="EC" id="2.7.8.26"/>
    </reaction>
</comment>
<feature type="transmembrane region" description="Helical" evidence="19">
    <location>
        <begin position="32"/>
        <end position="50"/>
    </location>
</feature>
<dbReference type="AlphaFoldDB" id="A0A7C3GEX1"/>